<sequence length="173" mass="19110">MLRFVWAQAENSQYQAYFSGEHKTRAKALLTATWSDIEASLFVDDGIGFYYNHLPSSRSGSDDDDDSNQESVHNGGSKTPPFHQDELTAGVLAPLLLLALLQWPMSRSCPMQRLGFHRLPPQFVTATPPTTFPAQQVKGGISLAVVDLNTVMRGISANIVRLAYDEKASVLRE</sequence>
<evidence type="ECO:0000313" key="2">
    <source>
        <dbReference type="EMBL" id="KDN63475.1"/>
    </source>
</evidence>
<organism evidence="2 3">
    <name type="scientific">Colletotrichum sublineola</name>
    <name type="common">Sorghum anthracnose fungus</name>
    <dbReference type="NCBI Taxonomy" id="1173701"/>
    <lineage>
        <taxon>Eukaryota</taxon>
        <taxon>Fungi</taxon>
        <taxon>Dikarya</taxon>
        <taxon>Ascomycota</taxon>
        <taxon>Pezizomycotina</taxon>
        <taxon>Sordariomycetes</taxon>
        <taxon>Hypocreomycetidae</taxon>
        <taxon>Glomerellales</taxon>
        <taxon>Glomerellaceae</taxon>
        <taxon>Colletotrichum</taxon>
        <taxon>Colletotrichum graminicola species complex</taxon>
    </lineage>
</organism>
<accession>A0A066XBS0</accession>
<proteinExistence type="predicted"/>
<keyword evidence="3" id="KW-1185">Reference proteome</keyword>
<evidence type="ECO:0000313" key="3">
    <source>
        <dbReference type="Proteomes" id="UP000027238"/>
    </source>
</evidence>
<evidence type="ECO:0000256" key="1">
    <source>
        <dbReference type="SAM" id="MobiDB-lite"/>
    </source>
</evidence>
<dbReference type="Proteomes" id="UP000027238">
    <property type="component" value="Unassembled WGS sequence"/>
</dbReference>
<protein>
    <submittedName>
        <fullName evidence="2">Putative YDG/SRA domain-containing protein</fullName>
    </submittedName>
</protein>
<comment type="caution">
    <text evidence="2">The sequence shown here is derived from an EMBL/GenBank/DDBJ whole genome shotgun (WGS) entry which is preliminary data.</text>
</comment>
<dbReference type="HOGENOM" id="CLU_1547472_0_0_1"/>
<name>A0A066XBS0_COLSU</name>
<dbReference type="AlphaFoldDB" id="A0A066XBS0"/>
<gene>
    <name evidence="2" type="ORF">CSUB01_08557</name>
</gene>
<dbReference type="EMBL" id="JMSE01001222">
    <property type="protein sequence ID" value="KDN63475.1"/>
    <property type="molecule type" value="Genomic_DNA"/>
</dbReference>
<feature type="region of interest" description="Disordered" evidence="1">
    <location>
        <begin position="58"/>
        <end position="83"/>
    </location>
</feature>
<reference evidence="3" key="1">
    <citation type="journal article" date="2014" name="Genome Announc.">
        <title>Draft genome sequence of Colletotrichum sublineola, a destructive pathogen of cultivated sorghum.</title>
        <authorList>
            <person name="Baroncelli R."/>
            <person name="Sanz-Martin J.M."/>
            <person name="Rech G.E."/>
            <person name="Sukno S.A."/>
            <person name="Thon M.R."/>
        </authorList>
    </citation>
    <scope>NUCLEOTIDE SEQUENCE [LARGE SCALE GENOMIC DNA]</scope>
    <source>
        <strain evidence="3">TX430BB</strain>
    </source>
</reference>